<dbReference type="EMBL" id="AP019376">
    <property type="protein sequence ID" value="BBH87803.1"/>
    <property type="molecule type" value="Genomic_DNA"/>
</dbReference>
<name>A0A455SH65_9CHLR</name>
<accession>A0A455SH65</accession>
<sequence>MSRSFEGVYVAGCSCIIVPLKIDIEKLALIFSVYYTGYEMQKCTLSIALEPIIGLTLCCMLQMIWGQISIWSPIERSSYGKLHLTVKRCVEVKKSSGRGMC</sequence>
<gene>
    <name evidence="1" type="ORF">KTC_25540</name>
</gene>
<organism evidence="1">
    <name type="scientific">Thermosporothrix sp. COM3</name>
    <dbReference type="NCBI Taxonomy" id="2490863"/>
    <lineage>
        <taxon>Bacteria</taxon>
        <taxon>Bacillati</taxon>
        <taxon>Chloroflexota</taxon>
        <taxon>Ktedonobacteria</taxon>
        <taxon>Ktedonobacterales</taxon>
        <taxon>Thermosporotrichaceae</taxon>
        <taxon>Thermosporothrix</taxon>
    </lineage>
</organism>
<proteinExistence type="predicted"/>
<reference evidence="1" key="1">
    <citation type="submission" date="2018-12" db="EMBL/GenBank/DDBJ databases">
        <title>Novel natural products biosynthetic potential of the class Ktedonobacteria.</title>
        <authorList>
            <person name="Zheng Y."/>
            <person name="Saitou A."/>
            <person name="Wang C.M."/>
            <person name="Toyoda A."/>
            <person name="Minakuchi Y."/>
            <person name="Sekiguchi Y."/>
            <person name="Ueda K."/>
            <person name="Takano H."/>
            <person name="Sakai Y."/>
            <person name="Yokota A."/>
            <person name="Yabe S."/>
        </authorList>
    </citation>
    <scope>NUCLEOTIDE SEQUENCE</scope>
    <source>
        <strain evidence="1">COM3</strain>
    </source>
</reference>
<protein>
    <submittedName>
        <fullName evidence="1">Uncharacterized protein</fullName>
    </submittedName>
</protein>
<evidence type="ECO:0000313" key="1">
    <source>
        <dbReference type="EMBL" id="BBH87803.1"/>
    </source>
</evidence>
<dbReference type="AlphaFoldDB" id="A0A455SH65"/>